<keyword evidence="1" id="KW-0472">Membrane</keyword>
<keyword evidence="1" id="KW-1133">Transmembrane helix</keyword>
<gene>
    <name evidence="2" type="ORF">O3P69_010749</name>
</gene>
<accession>A0AAW0TIL3</accession>
<organism evidence="2 3">
    <name type="scientific">Scylla paramamosain</name>
    <name type="common">Mud crab</name>
    <dbReference type="NCBI Taxonomy" id="85552"/>
    <lineage>
        <taxon>Eukaryota</taxon>
        <taxon>Metazoa</taxon>
        <taxon>Ecdysozoa</taxon>
        <taxon>Arthropoda</taxon>
        <taxon>Crustacea</taxon>
        <taxon>Multicrustacea</taxon>
        <taxon>Malacostraca</taxon>
        <taxon>Eumalacostraca</taxon>
        <taxon>Eucarida</taxon>
        <taxon>Decapoda</taxon>
        <taxon>Pleocyemata</taxon>
        <taxon>Brachyura</taxon>
        <taxon>Eubrachyura</taxon>
        <taxon>Portunoidea</taxon>
        <taxon>Portunidae</taxon>
        <taxon>Portuninae</taxon>
        <taxon>Scylla</taxon>
    </lineage>
</organism>
<evidence type="ECO:0000313" key="3">
    <source>
        <dbReference type="Proteomes" id="UP001487740"/>
    </source>
</evidence>
<reference evidence="2 3" key="1">
    <citation type="submission" date="2023-03" db="EMBL/GenBank/DDBJ databases">
        <title>High-quality genome of Scylla paramamosain provides insights in environmental adaptation.</title>
        <authorList>
            <person name="Zhang L."/>
        </authorList>
    </citation>
    <scope>NUCLEOTIDE SEQUENCE [LARGE SCALE GENOMIC DNA]</scope>
    <source>
        <strain evidence="2">LZ_2023a</strain>
        <tissue evidence="2">Muscle</tissue>
    </source>
</reference>
<sequence length="194" mass="21263">MEGSSGDTIAFTGQDESMAVAAMAEAARFYVYAYNTSTLVTTAGLALGIFFIVTSIALYAYYYSSADQSKRSDRSWEQEGGKDNGLPDTSRVVGVLGLLEEAWAGYGVKEQACRRRVSCEAELWVSQGVTMPSAVLLSRLIGQITYDDLVEVSVSKATEVWALRQAAERGRAERDCQAYEQQCPHVSITSIRRK</sequence>
<comment type="caution">
    <text evidence="2">The sequence shown here is derived from an EMBL/GenBank/DDBJ whole genome shotgun (WGS) entry which is preliminary data.</text>
</comment>
<dbReference type="EMBL" id="JARAKH010000031">
    <property type="protein sequence ID" value="KAK8386252.1"/>
    <property type="molecule type" value="Genomic_DNA"/>
</dbReference>
<evidence type="ECO:0000256" key="1">
    <source>
        <dbReference type="SAM" id="Phobius"/>
    </source>
</evidence>
<keyword evidence="3" id="KW-1185">Reference proteome</keyword>
<dbReference type="AlphaFoldDB" id="A0AAW0TIL3"/>
<dbReference type="Proteomes" id="UP001487740">
    <property type="component" value="Unassembled WGS sequence"/>
</dbReference>
<protein>
    <submittedName>
        <fullName evidence="2">Uncharacterized protein</fullName>
    </submittedName>
</protein>
<proteinExistence type="predicted"/>
<keyword evidence="1" id="KW-0812">Transmembrane</keyword>
<name>A0AAW0TIL3_SCYPA</name>
<evidence type="ECO:0000313" key="2">
    <source>
        <dbReference type="EMBL" id="KAK8386252.1"/>
    </source>
</evidence>
<feature type="transmembrane region" description="Helical" evidence="1">
    <location>
        <begin position="39"/>
        <end position="62"/>
    </location>
</feature>